<name>A0A2M6VZP6_9BACT</name>
<accession>A0A2M6VZP6</accession>
<gene>
    <name evidence="1" type="ORF">COU33_05415</name>
</gene>
<dbReference type="SUPFAM" id="SSF74784">
    <property type="entry name" value="Translin"/>
    <property type="match status" value="1"/>
</dbReference>
<dbReference type="CDD" id="cd14820">
    <property type="entry name" value="TRAX"/>
    <property type="match status" value="1"/>
</dbReference>
<evidence type="ECO:0008006" key="3">
    <source>
        <dbReference type="Google" id="ProtNLM"/>
    </source>
</evidence>
<evidence type="ECO:0000313" key="1">
    <source>
        <dbReference type="EMBL" id="PIT86034.1"/>
    </source>
</evidence>
<dbReference type="AlphaFoldDB" id="A0A2M6VZP6"/>
<comment type="caution">
    <text evidence="1">The sequence shown here is derived from an EMBL/GenBank/DDBJ whole genome shotgun (WGS) entry which is preliminary data.</text>
</comment>
<reference evidence="2" key="1">
    <citation type="submission" date="2017-09" db="EMBL/GenBank/DDBJ databases">
        <title>Depth-based differentiation of microbial function through sediment-hosted aquifers and enrichment of novel symbionts in the deep terrestrial subsurface.</title>
        <authorList>
            <person name="Probst A.J."/>
            <person name="Ladd B."/>
            <person name="Jarett J.K."/>
            <person name="Geller-Mcgrath D.E."/>
            <person name="Sieber C.M.K."/>
            <person name="Emerson J.B."/>
            <person name="Anantharaman K."/>
            <person name="Thomas B.C."/>
            <person name="Malmstrom R."/>
            <person name="Stieglmeier M."/>
            <person name="Klingl A."/>
            <person name="Woyke T."/>
            <person name="Ryan C.M."/>
            <person name="Banfield J.F."/>
        </authorList>
    </citation>
    <scope>NUCLEOTIDE SEQUENCE [LARGE SCALE GENOMIC DNA]</scope>
</reference>
<dbReference type="Gene3D" id="1.20.58.2140">
    <property type="match status" value="1"/>
</dbReference>
<dbReference type="Proteomes" id="UP000229362">
    <property type="component" value="Unassembled WGS sequence"/>
</dbReference>
<dbReference type="Pfam" id="PF01997">
    <property type="entry name" value="Translin"/>
    <property type="match status" value="1"/>
</dbReference>
<protein>
    <recommendedName>
        <fullName evidence="3">Haloacid dehalogenase</fullName>
    </recommendedName>
</protein>
<dbReference type="PANTHER" id="PTHR10741">
    <property type="entry name" value="TRANSLIN AND TRANSLIN ASSOCIATED PROTEIN X"/>
    <property type="match status" value="1"/>
</dbReference>
<sequence>MKLDHKYLGTLKTGLHTYALIRRDVIKHSGDALHHSKRAIFAMHRDNMKEAATKLKEAEKIFKILHTTHKKNSEIRKEGAYKAGVEEYVEAMVLYQFLTKGTIGKIAAIPIDPEVYLAGLCDVPGELYRYAVRAATHKDRKTVELCRDMSEMIVGELIEFNLTSYLRTKFDQAKQAAHKLEIVIYEMSLRET</sequence>
<dbReference type="InterPro" id="IPR002848">
    <property type="entry name" value="Translin_fam"/>
</dbReference>
<organism evidence="1 2">
    <name type="scientific">Candidatus Magasanikbacteria bacterium CG10_big_fil_rev_8_21_14_0_10_43_6</name>
    <dbReference type="NCBI Taxonomy" id="1974650"/>
    <lineage>
        <taxon>Bacteria</taxon>
        <taxon>Candidatus Magasanikiibacteriota</taxon>
    </lineage>
</organism>
<proteinExistence type="predicted"/>
<dbReference type="GO" id="GO:0043565">
    <property type="term" value="F:sequence-specific DNA binding"/>
    <property type="evidence" value="ECO:0007669"/>
    <property type="project" value="InterPro"/>
</dbReference>
<dbReference type="InterPro" id="IPR036081">
    <property type="entry name" value="Translin_sf"/>
</dbReference>
<evidence type="ECO:0000313" key="2">
    <source>
        <dbReference type="Proteomes" id="UP000229362"/>
    </source>
</evidence>
<dbReference type="EMBL" id="PFBZ01000230">
    <property type="protein sequence ID" value="PIT86034.1"/>
    <property type="molecule type" value="Genomic_DNA"/>
</dbReference>